<dbReference type="OrthoDB" id="196738at2"/>
<evidence type="ECO:0000259" key="1">
    <source>
        <dbReference type="SMART" id="SM01235"/>
    </source>
</evidence>
<feature type="domain" description="Haem-binding" evidence="1">
    <location>
        <begin position="12"/>
        <end position="147"/>
    </location>
</feature>
<dbReference type="GO" id="GO:0020037">
    <property type="term" value="F:heme binding"/>
    <property type="evidence" value="ECO:0007669"/>
    <property type="project" value="InterPro"/>
</dbReference>
<proteinExistence type="predicted"/>
<dbReference type="RefSeq" id="WP_138659292.1">
    <property type="nucleotide sequence ID" value="NZ_VATY01000004.1"/>
</dbReference>
<gene>
    <name evidence="2" type="ORF">FEE95_17350</name>
</gene>
<comment type="caution">
    <text evidence="2">The sequence shown here is derived from an EMBL/GenBank/DDBJ whole genome shotgun (WGS) entry which is preliminary data.</text>
</comment>
<organism evidence="2 3">
    <name type="scientific">Maribacter algarum</name>
    <name type="common">ex Zhang et al. 2020</name>
    <dbReference type="NCBI Taxonomy" id="2578118"/>
    <lineage>
        <taxon>Bacteria</taxon>
        <taxon>Pseudomonadati</taxon>
        <taxon>Bacteroidota</taxon>
        <taxon>Flavobacteriia</taxon>
        <taxon>Flavobacteriales</taxon>
        <taxon>Flavobacteriaceae</taxon>
        <taxon>Maribacter</taxon>
    </lineage>
</organism>
<name>A0A5S3PHD5_9FLAO</name>
<keyword evidence="3" id="KW-1185">Reference proteome</keyword>
<dbReference type="Gene3D" id="1.10.760.10">
    <property type="entry name" value="Cytochrome c-like domain"/>
    <property type="match status" value="1"/>
</dbReference>
<dbReference type="Pfam" id="PF14376">
    <property type="entry name" value="Haem_bd"/>
    <property type="match status" value="1"/>
</dbReference>
<dbReference type="InterPro" id="IPR025992">
    <property type="entry name" value="Haem-bd"/>
</dbReference>
<sequence length="157" mass="18534">MKIVKKVAVALLIAFIAMQFYRPEKNQAQGDHTAQFLTETNPAAEIKIILQQTCYNCHSNHTEYPWYNNVAPVSYWLSNHIKDGKKHLNFSDWETYDIKKKDHKLEEIAEEVKEEEMPLKEYTWTHEEAKLTAEQRNAIVAWVQQTRALYQLNQQPK</sequence>
<dbReference type="AlphaFoldDB" id="A0A5S3PHD5"/>
<dbReference type="Proteomes" id="UP000310314">
    <property type="component" value="Unassembled WGS sequence"/>
</dbReference>
<dbReference type="SMART" id="SM01235">
    <property type="entry name" value="Haem_bd"/>
    <property type="match status" value="1"/>
</dbReference>
<evidence type="ECO:0000313" key="3">
    <source>
        <dbReference type="Proteomes" id="UP000310314"/>
    </source>
</evidence>
<dbReference type="EMBL" id="VATY01000004">
    <property type="protein sequence ID" value="TMM53668.1"/>
    <property type="molecule type" value="Genomic_DNA"/>
</dbReference>
<dbReference type="GO" id="GO:0009055">
    <property type="term" value="F:electron transfer activity"/>
    <property type="evidence" value="ECO:0007669"/>
    <property type="project" value="InterPro"/>
</dbReference>
<dbReference type="InterPro" id="IPR036909">
    <property type="entry name" value="Cyt_c-like_dom_sf"/>
</dbReference>
<accession>A0A5S3PHD5</accession>
<evidence type="ECO:0000313" key="2">
    <source>
        <dbReference type="EMBL" id="TMM53668.1"/>
    </source>
</evidence>
<protein>
    <submittedName>
        <fullName evidence="2">Cytochrome C</fullName>
    </submittedName>
</protein>
<reference evidence="2 3" key="1">
    <citation type="submission" date="2019-05" db="EMBL/GenBank/DDBJ databases">
        <authorList>
            <person name="Zhang J.-Y."/>
            <person name="Feg X."/>
            <person name="Du Z.-J."/>
        </authorList>
    </citation>
    <scope>NUCLEOTIDE SEQUENCE [LARGE SCALE GENOMIC DNA]</scope>
    <source>
        <strain evidence="2 3">RZ26</strain>
    </source>
</reference>